<reference evidence="4 5" key="1">
    <citation type="journal article" date="2016" name="Nat. Commun.">
        <title>Thousands of microbial genomes shed light on interconnected biogeochemical processes in an aquifer system.</title>
        <authorList>
            <person name="Anantharaman K."/>
            <person name="Brown C.T."/>
            <person name="Hug L.A."/>
            <person name="Sharon I."/>
            <person name="Castelle C.J."/>
            <person name="Probst A.J."/>
            <person name="Thomas B.C."/>
            <person name="Singh A."/>
            <person name="Wilkins M.J."/>
            <person name="Karaoz U."/>
            <person name="Brodie E.L."/>
            <person name="Williams K.H."/>
            <person name="Hubbard S.S."/>
            <person name="Banfield J.F."/>
        </authorList>
    </citation>
    <scope>NUCLEOTIDE SEQUENCE [LARGE SCALE GENOMIC DNA]</scope>
</reference>
<proteinExistence type="predicted"/>
<evidence type="ECO:0000256" key="2">
    <source>
        <dbReference type="SAM" id="Phobius"/>
    </source>
</evidence>
<dbReference type="AlphaFoldDB" id="A0A1F2WQ72"/>
<feature type="transmembrane region" description="Helical" evidence="2">
    <location>
        <begin position="71"/>
        <end position="92"/>
    </location>
</feature>
<comment type="caution">
    <text evidence="4">The sequence shown here is derived from an EMBL/GenBank/DDBJ whole genome shotgun (WGS) entry which is preliminary data.</text>
</comment>
<keyword evidence="2" id="KW-0472">Membrane</keyword>
<dbReference type="Pfam" id="PF18915">
    <property type="entry name" value="DUF5667"/>
    <property type="match status" value="1"/>
</dbReference>
<keyword evidence="2" id="KW-0812">Transmembrane</keyword>
<dbReference type="InterPro" id="IPR043725">
    <property type="entry name" value="DUF5667"/>
</dbReference>
<keyword evidence="2" id="KW-1133">Transmembrane helix</keyword>
<evidence type="ECO:0000256" key="1">
    <source>
        <dbReference type="SAM" id="MobiDB-lite"/>
    </source>
</evidence>
<evidence type="ECO:0000313" key="4">
    <source>
        <dbReference type="EMBL" id="OFW59028.1"/>
    </source>
</evidence>
<dbReference type="STRING" id="1797197.A2Y75_00665"/>
<sequence>MGLVKGFRKSNHEDLETAAETFVRSVDTPSPSSRLRDYGMQRIMARAEDSANREQLLKTRIYRNPSLTHRIVLVGMMIPLLFILLTSSAYAFSSGAQPGSTLYGTKLFFERTRESLTLSAENDIKLEIAYSDRRISELEKMSDPGNNQGLDRWLHEYLLNIDKAYTLLDRVPAEDAEWLSQLLLVTFDNQAAIMNEIRNLQAAPVKQIDEAYGACSRGRDQMRQRHGGNPMGGSQQGSGQGSGSGSEKSGGDINGGGQMNQGDGEGHMPQGSNQGPGAETNDGMNGHMQNKSGGY</sequence>
<feature type="compositionally biased region" description="Gly residues" evidence="1">
    <location>
        <begin position="229"/>
        <end position="244"/>
    </location>
</feature>
<evidence type="ECO:0000259" key="3">
    <source>
        <dbReference type="Pfam" id="PF18915"/>
    </source>
</evidence>
<protein>
    <recommendedName>
        <fullName evidence="3">DUF5667 domain-containing protein</fullName>
    </recommendedName>
</protein>
<accession>A0A1F2WQ72</accession>
<organism evidence="4 5">
    <name type="scientific">Candidatus Solincola sediminis</name>
    <dbReference type="NCBI Taxonomy" id="1797199"/>
    <lineage>
        <taxon>Bacteria</taxon>
        <taxon>Bacillati</taxon>
        <taxon>Actinomycetota</taxon>
        <taxon>Candidatus Geothermincolia</taxon>
        <taxon>Candidatus Geothermincolales</taxon>
        <taxon>Candidatus Geothermincolaceae</taxon>
        <taxon>Candidatus Solincola</taxon>
    </lineage>
</organism>
<feature type="region of interest" description="Disordered" evidence="1">
    <location>
        <begin position="217"/>
        <end position="295"/>
    </location>
</feature>
<evidence type="ECO:0000313" key="5">
    <source>
        <dbReference type="Proteomes" id="UP000177876"/>
    </source>
</evidence>
<name>A0A1F2WQ72_9ACTN</name>
<dbReference type="Proteomes" id="UP000177876">
    <property type="component" value="Unassembled WGS sequence"/>
</dbReference>
<feature type="domain" description="DUF5667" evidence="3">
    <location>
        <begin position="96"/>
        <end position="175"/>
    </location>
</feature>
<gene>
    <name evidence="4" type="ORF">A2Y75_00665</name>
</gene>
<dbReference type="EMBL" id="MELK01000019">
    <property type="protein sequence ID" value="OFW59028.1"/>
    <property type="molecule type" value="Genomic_DNA"/>
</dbReference>